<proteinExistence type="predicted"/>
<evidence type="ECO:0000313" key="3">
    <source>
        <dbReference type="EMBL" id="AET63495.1"/>
    </source>
</evidence>
<dbReference type="Proteomes" id="UP000005877">
    <property type="component" value="Chromosome"/>
</dbReference>
<dbReference type="HOGENOM" id="CLU_011736_6_0_2"/>
<organism evidence="3 4">
    <name type="scientific">Methanothrix harundinacea (strain 6Ac)</name>
    <name type="common">Methanosaeta harundinacea</name>
    <dbReference type="NCBI Taxonomy" id="1110509"/>
    <lineage>
        <taxon>Archaea</taxon>
        <taxon>Methanobacteriati</taxon>
        <taxon>Methanobacteriota</taxon>
        <taxon>Stenosarchaea group</taxon>
        <taxon>Methanomicrobia</taxon>
        <taxon>Methanotrichales</taxon>
        <taxon>Methanotrichaceae</taxon>
        <taxon>Methanothrix</taxon>
    </lineage>
</organism>
<dbReference type="Pfam" id="PF03235">
    <property type="entry name" value="GmrSD_N"/>
    <property type="match status" value="1"/>
</dbReference>
<reference evidence="3 4" key="1">
    <citation type="journal article" date="2012" name="PLoS ONE">
        <title>The genome characteristics and predicted function of methyl-group oxidation pathway in the obligate aceticlastic methanogens, Methanosaeta spp.</title>
        <authorList>
            <person name="Zhu J."/>
            <person name="Zheng H."/>
            <person name="Ai G."/>
            <person name="Zhang G."/>
            <person name="Liu D."/>
            <person name="Liu X."/>
            <person name="Dong X."/>
        </authorList>
    </citation>
    <scope>NUCLEOTIDE SEQUENCE [LARGE SCALE GENOMIC DNA]</scope>
    <source>
        <strain evidence="3 4">6Ac</strain>
    </source>
</reference>
<dbReference type="PATRIC" id="fig|1110509.7.peg.110"/>
<keyword evidence="4" id="KW-1185">Reference proteome</keyword>
<dbReference type="Pfam" id="PF07510">
    <property type="entry name" value="GmrSD_C"/>
    <property type="match status" value="1"/>
</dbReference>
<feature type="domain" description="GmrSD restriction endonucleases N-terminal" evidence="1">
    <location>
        <begin position="13"/>
        <end position="233"/>
    </location>
</feature>
<accession>G7WKL6</accession>
<dbReference type="STRING" id="1110509.Mhar_0102"/>
<dbReference type="GeneID" id="31812353"/>
<dbReference type="InterPro" id="IPR004919">
    <property type="entry name" value="GmrSD_N"/>
</dbReference>
<evidence type="ECO:0000259" key="2">
    <source>
        <dbReference type="Pfam" id="PF07510"/>
    </source>
</evidence>
<dbReference type="InterPro" id="IPR011089">
    <property type="entry name" value="GmrSD_C"/>
</dbReference>
<dbReference type="PANTHER" id="PTHR35149:SF2">
    <property type="entry name" value="DUF262 DOMAIN-CONTAINING PROTEIN"/>
    <property type="match status" value="1"/>
</dbReference>
<evidence type="ECO:0000259" key="1">
    <source>
        <dbReference type="Pfam" id="PF03235"/>
    </source>
</evidence>
<evidence type="ECO:0000313" key="4">
    <source>
        <dbReference type="Proteomes" id="UP000005877"/>
    </source>
</evidence>
<feature type="domain" description="GmrSD restriction endonucleases C-terminal" evidence="2">
    <location>
        <begin position="418"/>
        <end position="553"/>
    </location>
</feature>
<dbReference type="OrthoDB" id="117789at2157"/>
<evidence type="ECO:0008006" key="5">
    <source>
        <dbReference type="Google" id="ProtNLM"/>
    </source>
</evidence>
<protein>
    <recommendedName>
        <fullName evidence="5">DUF262 domain-containing protein</fullName>
    </recommendedName>
</protein>
<dbReference type="EMBL" id="CP003117">
    <property type="protein sequence ID" value="AET63495.1"/>
    <property type="molecule type" value="Genomic_DNA"/>
</dbReference>
<dbReference type="AlphaFoldDB" id="G7WKL6"/>
<gene>
    <name evidence="3" type="ordered locus">Mhar_0102</name>
</gene>
<dbReference type="RefSeq" id="WP_014585683.1">
    <property type="nucleotide sequence ID" value="NC_017527.1"/>
</dbReference>
<name>G7WKL6_METH6</name>
<sequence>MSKITIHGESYPISKIFSDEFVFTIPLYQRPYAWTTEHAGELLDDIITFREDNNEDGGSVSPYFLGSIVLIKDYAPDAQVVDGQQRLATLTILLSTLRHLTPTYASDITPFIYEKGSEIKGTPNRYRLTLKEKDAEFFKEYIQDENGLEKLRNLGAGRLSDSQRNIAENALYFLDKLKDYSEKELLSLTQFIINHCIIVGVSTPDFNSAWRIFSILNDRGLDLSITDIIKADVIGTIIPLSEQDSYTDKWEDLEVALGRDTFRDLFAHIRMIHRKTKQKDTILEEFRQYVVKPTKDSKSFIDNVLIPYANAFDVIKNSSYQSYKHAEEVNALLSWLNRIDNVDWIPPAVLYFSKNKDKPNMLFDFFTELERLAASLMILRANINQRLDRYGKLLTFIDAEDDLNKSSSPLQLTPQERSEILNALNGNIYLSKNVPRYVLLRLDAALSDGKASYEYPFITIEHVMPQNPSEGSYWTKHFPDKEDREMFVHKLGNLVLLSRKKNSQARNYDFDKKKRQYFATDKGISPFVLTTQVMQEQEWTPEVIEKRQEHLIEILSELWRL</sequence>
<dbReference type="PANTHER" id="PTHR35149">
    <property type="entry name" value="SLL5132 PROTEIN"/>
    <property type="match status" value="1"/>
</dbReference>
<dbReference type="KEGG" id="mhi:Mhar_0102"/>